<evidence type="ECO:0000256" key="7">
    <source>
        <dbReference type="SAM" id="MobiDB-lite"/>
    </source>
</evidence>
<feature type="region of interest" description="Disordered" evidence="7">
    <location>
        <begin position="396"/>
        <end position="440"/>
    </location>
</feature>
<comment type="subcellular location">
    <subcellularLocation>
        <location evidence="1">Membrane</location>
        <topology evidence="1">Multi-pass membrane protein</topology>
    </subcellularLocation>
</comment>
<dbReference type="AlphaFoldDB" id="A0A2H9TNW9"/>
<evidence type="ECO:0000256" key="3">
    <source>
        <dbReference type="ARBA" id="ARBA00022692"/>
    </source>
</evidence>
<evidence type="ECO:0000256" key="8">
    <source>
        <dbReference type="SAM" id="Phobius"/>
    </source>
</evidence>
<organism evidence="9 10">
    <name type="scientific">Paramicrosporidium saccamoebae</name>
    <dbReference type="NCBI Taxonomy" id="1246581"/>
    <lineage>
        <taxon>Eukaryota</taxon>
        <taxon>Fungi</taxon>
        <taxon>Fungi incertae sedis</taxon>
        <taxon>Cryptomycota</taxon>
        <taxon>Cryptomycota incertae sedis</taxon>
        <taxon>Paramicrosporidium</taxon>
    </lineage>
</organism>
<dbReference type="InterPro" id="IPR051584">
    <property type="entry name" value="GPCR-associated_LMBR1"/>
</dbReference>
<dbReference type="STRING" id="1246581.A0A2H9TNW9"/>
<dbReference type="PANTHER" id="PTHR21355:SF0">
    <property type="entry name" value="G-PROTEIN COUPLED RECEPTOR-ASSOCIATED PROTEIN LMBRD2"/>
    <property type="match status" value="1"/>
</dbReference>
<evidence type="ECO:0000256" key="2">
    <source>
        <dbReference type="ARBA" id="ARBA00010487"/>
    </source>
</evidence>
<dbReference type="PANTHER" id="PTHR21355">
    <property type="entry name" value="G-PROTEIN COUPLED RECEPTOR-ASSOCIATED PROTEIN LMBRD2"/>
    <property type="match status" value="1"/>
</dbReference>
<evidence type="ECO:0000256" key="6">
    <source>
        <dbReference type="SAM" id="Coils"/>
    </source>
</evidence>
<feature type="transmembrane region" description="Helical" evidence="8">
    <location>
        <begin position="182"/>
        <end position="208"/>
    </location>
</feature>
<evidence type="ECO:0000256" key="5">
    <source>
        <dbReference type="ARBA" id="ARBA00023136"/>
    </source>
</evidence>
<dbReference type="Pfam" id="PF04791">
    <property type="entry name" value="LMBR1"/>
    <property type="match status" value="1"/>
</dbReference>
<feature type="compositionally biased region" description="Basic and acidic residues" evidence="7">
    <location>
        <begin position="402"/>
        <end position="416"/>
    </location>
</feature>
<feature type="compositionally biased region" description="Low complexity" evidence="7">
    <location>
        <begin position="419"/>
        <end position="440"/>
    </location>
</feature>
<feature type="coiled-coil region" evidence="6">
    <location>
        <begin position="30"/>
        <end position="64"/>
    </location>
</feature>
<dbReference type="InterPro" id="IPR006876">
    <property type="entry name" value="LMBR1-like_membr_prot"/>
</dbReference>
<name>A0A2H9TNW9_9FUNG</name>
<sequence length="440" mass="50648">MALSNAIGLLAVLFFLGHGLIRIPRRLWHASDFKRQLRKLEARALATKENLQDADDELATLTRDVQALPYRTRHHPELQPYVDELLATAPVPSDDELLYPRRSSNPDQPRSSIDLHQLEQLNYQIREAISRRDRLTWEWRDLLENAWYWQDVQSNLAAGQGLGWRSSVEPPIRSVWRRKFCWWWRVHFCSLTLRFLSICCIILSFAVFWSEVTLAFTNADLSLVRPLIGLRLGAVETLTGALLIYLVLCTYSSFLKLRVLSYFHLVPGQHTDEKSLLFFAAYITRLTFPLGYNYVTLVDRALNTEFAKVMGTMNLVPLLGGYFNLYVPLSLSIICLFTIVKSNRSGHESRHDNNDGREMISQARRMEERENHARIRLYSSNISSWRQSRYASSFPVDSVGVPRREDRSGSPHDEIGHLSSPHSSKSPSPRASASNSWMRT</sequence>
<evidence type="ECO:0000313" key="9">
    <source>
        <dbReference type="EMBL" id="PJF19453.1"/>
    </source>
</evidence>
<feature type="transmembrane region" description="Helical" evidence="8">
    <location>
        <begin position="228"/>
        <end position="255"/>
    </location>
</feature>
<proteinExistence type="inferred from homology"/>
<feature type="transmembrane region" description="Helical" evidence="8">
    <location>
        <begin position="276"/>
        <end position="295"/>
    </location>
</feature>
<feature type="transmembrane region" description="Helical" evidence="8">
    <location>
        <begin position="6"/>
        <end position="24"/>
    </location>
</feature>
<reference evidence="9 10" key="1">
    <citation type="submission" date="2016-10" db="EMBL/GenBank/DDBJ databases">
        <title>The genome of Paramicrosporidium saccamoebae is the missing link in understanding Cryptomycota and Microsporidia evolution.</title>
        <authorList>
            <person name="Quandt C.A."/>
            <person name="Beaudet D."/>
            <person name="Corsaro D."/>
            <person name="Michel R."/>
            <person name="Corradi N."/>
            <person name="James T."/>
        </authorList>
    </citation>
    <scope>NUCLEOTIDE SEQUENCE [LARGE SCALE GENOMIC DNA]</scope>
    <source>
        <strain evidence="9 10">KSL3</strain>
    </source>
</reference>
<dbReference type="GO" id="GO:0016020">
    <property type="term" value="C:membrane"/>
    <property type="evidence" value="ECO:0007669"/>
    <property type="project" value="UniProtKB-SubCell"/>
</dbReference>
<gene>
    <name evidence="9" type="ORF">PSACC_00736</name>
</gene>
<keyword evidence="6" id="KW-0175">Coiled coil</keyword>
<feature type="transmembrane region" description="Helical" evidence="8">
    <location>
        <begin position="315"/>
        <end position="340"/>
    </location>
</feature>
<evidence type="ECO:0000256" key="1">
    <source>
        <dbReference type="ARBA" id="ARBA00004141"/>
    </source>
</evidence>
<accession>A0A2H9TNW9</accession>
<comment type="similarity">
    <text evidence="2">Belongs to the LIMR family.</text>
</comment>
<protein>
    <submittedName>
        <fullName evidence="9">Uncharacterized protein</fullName>
    </submittedName>
</protein>
<evidence type="ECO:0000313" key="10">
    <source>
        <dbReference type="Proteomes" id="UP000240830"/>
    </source>
</evidence>
<dbReference type="OrthoDB" id="203099at2759"/>
<keyword evidence="3 8" id="KW-0812">Transmembrane</keyword>
<dbReference type="Proteomes" id="UP000240830">
    <property type="component" value="Unassembled WGS sequence"/>
</dbReference>
<keyword evidence="10" id="KW-1185">Reference proteome</keyword>
<keyword evidence="4 8" id="KW-1133">Transmembrane helix</keyword>
<keyword evidence="5 8" id="KW-0472">Membrane</keyword>
<dbReference type="EMBL" id="MTSL01000063">
    <property type="protein sequence ID" value="PJF19453.1"/>
    <property type="molecule type" value="Genomic_DNA"/>
</dbReference>
<evidence type="ECO:0000256" key="4">
    <source>
        <dbReference type="ARBA" id="ARBA00022989"/>
    </source>
</evidence>
<comment type="caution">
    <text evidence="9">The sequence shown here is derived from an EMBL/GenBank/DDBJ whole genome shotgun (WGS) entry which is preliminary data.</text>
</comment>